<evidence type="ECO:0000256" key="1">
    <source>
        <dbReference type="SAM" id="MobiDB-lite"/>
    </source>
</evidence>
<dbReference type="Proteomes" id="UP000653493">
    <property type="component" value="Unassembled WGS sequence"/>
</dbReference>
<name>A0A918GNL2_STRGD</name>
<feature type="region of interest" description="Disordered" evidence="1">
    <location>
        <begin position="1"/>
        <end position="31"/>
    </location>
</feature>
<reference evidence="2" key="2">
    <citation type="submission" date="2020-09" db="EMBL/GenBank/DDBJ databases">
        <authorList>
            <person name="Sun Q."/>
            <person name="Ohkuma M."/>
        </authorList>
    </citation>
    <scope>NUCLEOTIDE SEQUENCE</scope>
    <source>
        <strain evidence="2">JCM 4234</strain>
    </source>
</reference>
<sequence length="47" mass="4600">MAGTRRRPLVLLGGPGWAGRSGTGTARPSTLPEALGSLAAVSAAPLT</sequence>
<dbReference type="AlphaFoldDB" id="A0A918GNL2"/>
<organism evidence="2 3">
    <name type="scientific">Streptomyces griseoviridis</name>
    <dbReference type="NCBI Taxonomy" id="45398"/>
    <lineage>
        <taxon>Bacteria</taxon>
        <taxon>Bacillati</taxon>
        <taxon>Actinomycetota</taxon>
        <taxon>Actinomycetes</taxon>
        <taxon>Kitasatosporales</taxon>
        <taxon>Streptomycetaceae</taxon>
        <taxon>Streptomyces</taxon>
    </lineage>
</organism>
<evidence type="ECO:0000313" key="3">
    <source>
        <dbReference type="Proteomes" id="UP000653493"/>
    </source>
</evidence>
<protein>
    <submittedName>
        <fullName evidence="2">Uncharacterized protein</fullName>
    </submittedName>
</protein>
<proteinExistence type="predicted"/>
<keyword evidence="3" id="KW-1185">Reference proteome</keyword>
<evidence type="ECO:0000313" key="2">
    <source>
        <dbReference type="EMBL" id="GGS47898.1"/>
    </source>
</evidence>
<gene>
    <name evidence="2" type="ORF">GCM10010238_41930</name>
</gene>
<accession>A0A918GNL2</accession>
<dbReference type="EMBL" id="BMSL01000012">
    <property type="protein sequence ID" value="GGS47898.1"/>
    <property type="molecule type" value="Genomic_DNA"/>
</dbReference>
<comment type="caution">
    <text evidence="2">The sequence shown here is derived from an EMBL/GenBank/DDBJ whole genome shotgun (WGS) entry which is preliminary data.</text>
</comment>
<reference evidence="2" key="1">
    <citation type="journal article" date="2014" name="Int. J. Syst. Evol. Microbiol.">
        <title>Complete genome sequence of Corynebacterium casei LMG S-19264T (=DSM 44701T), isolated from a smear-ripened cheese.</title>
        <authorList>
            <consortium name="US DOE Joint Genome Institute (JGI-PGF)"/>
            <person name="Walter F."/>
            <person name="Albersmeier A."/>
            <person name="Kalinowski J."/>
            <person name="Ruckert C."/>
        </authorList>
    </citation>
    <scope>NUCLEOTIDE SEQUENCE</scope>
    <source>
        <strain evidence="2">JCM 4234</strain>
    </source>
</reference>
<feature type="compositionally biased region" description="Gly residues" evidence="1">
    <location>
        <begin position="13"/>
        <end position="22"/>
    </location>
</feature>